<dbReference type="EMBL" id="RCHS01000623">
    <property type="protein sequence ID" value="RMX57726.1"/>
    <property type="molecule type" value="Genomic_DNA"/>
</dbReference>
<protein>
    <recommendedName>
        <fullName evidence="3">K Homology domain-containing protein</fullName>
    </recommendedName>
</protein>
<dbReference type="SUPFAM" id="SSF54791">
    <property type="entry name" value="Eukaryotic type KH-domain (KH-domain type I)"/>
    <property type="match status" value="2"/>
</dbReference>
<organism evidence="4 5">
    <name type="scientific">Pocillopora damicornis</name>
    <name type="common">Cauliflower coral</name>
    <name type="synonym">Millepora damicornis</name>
    <dbReference type="NCBI Taxonomy" id="46731"/>
    <lineage>
        <taxon>Eukaryota</taxon>
        <taxon>Metazoa</taxon>
        <taxon>Cnidaria</taxon>
        <taxon>Anthozoa</taxon>
        <taxon>Hexacorallia</taxon>
        <taxon>Scleractinia</taxon>
        <taxon>Astrocoeniina</taxon>
        <taxon>Pocilloporidae</taxon>
        <taxon>Pocillopora</taxon>
    </lineage>
</organism>
<gene>
    <name evidence="4" type="ORF">pdam_00004942</name>
</gene>
<keyword evidence="2" id="KW-0694">RNA-binding</keyword>
<keyword evidence="1" id="KW-0677">Repeat</keyword>
<dbReference type="PANTHER" id="PTHR10288">
    <property type="entry name" value="KH DOMAIN CONTAINING RNA BINDING PROTEIN"/>
    <property type="match status" value="1"/>
</dbReference>
<dbReference type="OrthoDB" id="752362at2759"/>
<dbReference type="Proteomes" id="UP000275408">
    <property type="component" value="Unassembled WGS sequence"/>
</dbReference>
<feature type="domain" description="K Homology" evidence="3">
    <location>
        <begin position="35"/>
        <end position="102"/>
    </location>
</feature>
<feature type="domain" description="K Homology" evidence="3">
    <location>
        <begin position="110"/>
        <end position="175"/>
    </location>
</feature>
<dbReference type="Gene3D" id="3.30.1370.10">
    <property type="entry name" value="K Homology domain, type 1"/>
    <property type="match status" value="2"/>
</dbReference>
<evidence type="ECO:0000256" key="2">
    <source>
        <dbReference type="PROSITE-ProRule" id="PRU00117"/>
    </source>
</evidence>
<dbReference type="InterPro" id="IPR004088">
    <property type="entry name" value="KH_dom_type_1"/>
</dbReference>
<reference evidence="4 5" key="1">
    <citation type="journal article" date="2018" name="Sci. Rep.">
        <title>Comparative analysis of the Pocillopora damicornis genome highlights role of immune system in coral evolution.</title>
        <authorList>
            <person name="Cunning R."/>
            <person name="Bay R.A."/>
            <person name="Gillette P."/>
            <person name="Baker A.C."/>
            <person name="Traylor-Knowles N."/>
        </authorList>
    </citation>
    <scope>NUCLEOTIDE SEQUENCE [LARGE SCALE GENOMIC DNA]</scope>
    <source>
        <strain evidence="4">RSMAS</strain>
        <tissue evidence="4">Whole animal</tissue>
    </source>
</reference>
<comment type="caution">
    <text evidence="4">The sequence shown here is derived from an EMBL/GenBank/DDBJ whole genome shotgun (WGS) entry which is preliminary data.</text>
</comment>
<sequence length="590" mass="67607">MDKRSESRKESTNGSKARAVLNRNINDDLKRSTQEEGYEFLPVAENRIGFIIGRKGSTINQIQETSGAKISAQSQRGRNGFAIRGNERQRARARDLINEKLGTQDNEKGGFKKLNVDIPDKFMGVVIGKGHEKLNNISTKTGVTLKAFRSSPGLYFKGPREGEKKAIREIKAIVNLAMKRSESTEPSARFVFVDTAQLKENHEFELQNSKLQSDQVTDSGDKSFQLKLLGHPLGKETDDFANTESLKEKIRGVLKQIHKEEVEGGKVKIEMKSRFGHAYITKIDEDEEEDTFTLKEIQEKVESADGNSWKPIFKEGVLRMEVEAIEKDLESFTSTEDIRYDFAFYTPSCRDIGVEAWLVEEHSEDEGATAPSLMFSRNASIPVKNILTRVLTEDETRRTSNEPCFHIYSHFQQRMIADILMPSKGFDCRLSIRTYPNIPQTPEAEEEDRILESYLMNMKIDQSKLKLPPTSELPDGFELFYCRRSRRRTYQYETTDEEQFALTVCKEQAKDINIDHNDVWSLDETEVRTDIHLYCKKWDDAFDEGDWKPEQIVAKLPTFLKFLRKVQSLVAPHEEAIGGESQPKTIEEQN</sequence>
<dbReference type="Pfam" id="PF00013">
    <property type="entry name" value="KH_1"/>
    <property type="match status" value="2"/>
</dbReference>
<dbReference type="PROSITE" id="PS50084">
    <property type="entry name" value="KH_TYPE_1"/>
    <property type="match status" value="2"/>
</dbReference>
<dbReference type="AlphaFoldDB" id="A0A3M6UVK5"/>
<evidence type="ECO:0000313" key="5">
    <source>
        <dbReference type="Proteomes" id="UP000275408"/>
    </source>
</evidence>
<evidence type="ECO:0000313" key="4">
    <source>
        <dbReference type="EMBL" id="RMX57726.1"/>
    </source>
</evidence>
<dbReference type="CDD" id="cd00105">
    <property type="entry name" value="KH-I"/>
    <property type="match status" value="1"/>
</dbReference>
<dbReference type="InterPro" id="IPR004087">
    <property type="entry name" value="KH_dom"/>
</dbReference>
<proteinExistence type="predicted"/>
<name>A0A3M6UVK5_POCDA</name>
<evidence type="ECO:0000256" key="1">
    <source>
        <dbReference type="ARBA" id="ARBA00022737"/>
    </source>
</evidence>
<evidence type="ECO:0000259" key="3">
    <source>
        <dbReference type="SMART" id="SM00322"/>
    </source>
</evidence>
<dbReference type="STRING" id="46731.A0A3M6UVK5"/>
<accession>A0A3M6UVK5</accession>
<keyword evidence="5" id="KW-1185">Reference proteome</keyword>
<dbReference type="GO" id="GO:0003723">
    <property type="term" value="F:RNA binding"/>
    <property type="evidence" value="ECO:0007669"/>
    <property type="project" value="UniProtKB-UniRule"/>
</dbReference>
<dbReference type="SMART" id="SM00322">
    <property type="entry name" value="KH"/>
    <property type="match status" value="2"/>
</dbReference>
<dbReference type="InterPro" id="IPR036612">
    <property type="entry name" value="KH_dom_type_1_sf"/>
</dbReference>